<dbReference type="GeneID" id="61768422"/>
<organism evidence="6 7">
    <name type="scientific">Bacillus safensis</name>
    <dbReference type="NCBI Taxonomy" id="561879"/>
    <lineage>
        <taxon>Bacteria</taxon>
        <taxon>Bacillati</taxon>
        <taxon>Bacillota</taxon>
        <taxon>Bacilli</taxon>
        <taxon>Bacillales</taxon>
        <taxon>Bacillaceae</taxon>
        <taxon>Bacillus</taxon>
    </lineage>
</organism>
<keyword evidence="2" id="KW-0805">Transcription regulation</keyword>
<reference evidence="6 7" key="1">
    <citation type="journal article" date="2018" name="Plant Biotechnol. Rep.">
        <title>Diversity and antifungal activity of endophytic bacteria associated with Panax ginseng seedlings.</title>
        <authorList>
            <person name="Park J.M."/>
            <person name="Hong C.E."/>
            <person name="Jo S.H."/>
        </authorList>
    </citation>
    <scope>NUCLEOTIDE SEQUENCE [LARGE SCALE GENOMIC DNA]</scope>
    <source>
        <strain evidence="6 7">PgKB20</strain>
    </source>
</reference>
<keyword evidence="7" id="KW-1185">Reference proteome</keyword>
<dbReference type="RefSeq" id="WP_244948504.1">
    <property type="nucleotide sequence ID" value="NZ_CP043404.1"/>
</dbReference>
<dbReference type="PANTHER" id="PTHR30419:SF24">
    <property type="entry name" value="HTH-TYPE TRANSCRIPTIONAL REGULATOR CZCR"/>
    <property type="match status" value="1"/>
</dbReference>
<dbReference type="GO" id="GO:0005829">
    <property type="term" value="C:cytosol"/>
    <property type="evidence" value="ECO:0007669"/>
    <property type="project" value="TreeGrafter"/>
</dbReference>
<dbReference type="InterPro" id="IPR036390">
    <property type="entry name" value="WH_DNA-bd_sf"/>
</dbReference>
<feature type="domain" description="HTH lysR-type" evidence="5">
    <location>
        <begin position="21"/>
        <end position="72"/>
    </location>
</feature>
<dbReference type="GO" id="GO:0003700">
    <property type="term" value="F:DNA-binding transcription factor activity"/>
    <property type="evidence" value="ECO:0007669"/>
    <property type="project" value="InterPro"/>
</dbReference>
<dbReference type="SUPFAM" id="SSF53850">
    <property type="entry name" value="Periplasmic binding protein-like II"/>
    <property type="match status" value="1"/>
</dbReference>
<keyword evidence="3" id="KW-0238">DNA-binding</keyword>
<evidence type="ECO:0000256" key="4">
    <source>
        <dbReference type="ARBA" id="ARBA00023163"/>
    </source>
</evidence>
<evidence type="ECO:0000313" key="6">
    <source>
        <dbReference type="EMBL" id="QEK63398.1"/>
    </source>
</evidence>
<proteinExistence type="inferred from homology"/>
<dbReference type="InterPro" id="IPR036388">
    <property type="entry name" value="WH-like_DNA-bd_sf"/>
</dbReference>
<dbReference type="PROSITE" id="PS50931">
    <property type="entry name" value="HTH_LYSR"/>
    <property type="match status" value="1"/>
</dbReference>
<dbReference type="AlphaFoldDB" id="A0A5C0WGN5"/>
<gene>
    <name evidence="6" type="primary">cynR_2</name>
    <name evidence="6" type="ORF">FX981_01639</name>
</gene>
<evidence type="ECO:0000256" key="1">
    <source>
        <dbReference type="ARBA" id="ARBA00009437"/>
    </source>
</evidence>
<dbReference type="InterPro" id="IPR050950">
    <property type="entry name" value="HTH-type_LysR_regulators"/>
</dbReference>
<dbReference type="InterPro" id="IPR000847">
    <property type="entry name" value="LysR_HTH_N"/>
</dbReference>
<dbReference type="PANTHER" id="PTHR30419">
    <property type="entry name" value="HTH-TYPE TRANSCRIPTIONAL REGULATOR YBHD"/>
    <property type="match status" value="1"/>
</dbReference>
<dbReference type="CDD" id="cd05466">
    <property type="entry name" value="PBP2_LTTR_substrate"/>
    <property type="match status" value="1"/>
</dbReference>
<dbReference type="GO" id="GO:0003677">
    <property type="term" value="F:DNA binding"/>
    <property type="evidence" value="ECO:0007669"/>
    <property type="project" value="UniProtKB-KW"/>
</dbReference>
<dbReference type="Pfam" id="PF00126">
    <property type="entry name" value="HTH_1"/>
    <property type="match status" value="1"/>
</dbReference>
<evidence type="ECO:0000256" key="2">
    <source>
        <dbReference type="ARBA" id="ARBA00023015"/>
    </source>
</evidence>
<accession>A0A5C0WGN5</accession>
<dbReference type="FunFam" id="1.10.10.10:FF:000001">
    <property type="entry name" value="LysR family transcriptional regulator"/>
    <property type="match status" value="1"/>
</dbReference>
<dbReference type="Gene3D" id="3.40.190.290">
    <property type="match status" value="1"/>
</dbReference>
<sequence length="302" mass="34039">MKFIDEINTKEVSTLITFQYKVFLTVVECGSFTKAGEKLGLTQSGVSHNIAKLESELGIVLLRRNRNGLSLTDAGERVMPHIRQIMYHAALLEQEAALIQGMEVGSIKIGTFPSFSSNVLPRLIHRFTQSYPHIKLELYEGGYEEIEEWIASGTVDVGFLTQSSREFETVPLFQDELVVLIEENHRFHTKEVIEVDSLHDEAFIMPKAGCDILVKKLLKERGGVKPHVLFEIEDNNTLISMVQEGLGVTIVPKLVLPPYIPHTKVIPLETSVFREVNLALKSFKAASPSAKRWIETVKNHFK</sequence>
<name>A0A5C0WGN5_BACIA</name>
<evidence type="ECO:0000259" key="5">
    <source>
        <dbReference type="PROSITE" id="PS50931"/>
    </source>
</evidence>
<evidence type="ECO:0000256" key="3">
    <source>
        <dbReference type="ARBA" id="ARBA00023125"/>
    </source>
</evidence>
<comment type="similarity">
    <text evidence="1">Belongs to the LysR transcriptional regulatory family.</text>
</comment>
<dbReference type="Proteomes" id="UP000325032">
    <property type="component" value="Chromosome"/>
</dbReference>
<dbReference type="Gene3D" id="1.10.10.10">
    <property type="entry name" value="Winged helix-like DNA-binding domain superfamily/Winged helix DNA-binding domain"/>
    <property type="match status" value="1"/>
</dbReference>
<protein>
    <submittedName>
        <fullName evidence="6">HTH-type transcriptional regulator CynR</fullName>
    </submittedName>
</protein>
<dbReference type="Pfam" id="PF03466">
    <property type="entry name" value="LysR_substrate"/>
    <property type="match status" value="1"/>
</dbReference>
<dbReference type="EMBL" id="CP043404">
    <property type="protein sequence ID" value="QEK63398.1"/>
    <property type="molecule type" value="Genomic_DNA"/>
</dbReference>
<keyword evidence="4" id="KW-0804">Transcription</keyword>
<evidence type="ECO:0000313" key="7">
    <source>
        <dbReference type="Proteomes" id="UP000325032"/>
    </source>
</evidence>
<dbReference type="InterPro" id="IPR005119">
    <property type="entry name" value="LysR_subst-bd"/>
</dbReference>
<dbReference type="PRINTS" id="PR00039">
    <property type="entry name" value="HTHLYSR"/>
</dbReference>
<dbReference type="SUPFAM" id="SSF46785">
    <property type="entry name" value="Winged helix' DNA-binding domain"/>
    <property type="match status" value="1"/>
</dbReference>